<dbReference type="Pfam" id="PF07534">
    <property type="entry name" value="TLD"/>
    <property type="match status" value="1"/>
</dbReference>
<feature type="compositionally biased region" description="Low complexity" evidence="5">
    <location>
        <begin position="19"/>
        <end position="29"/>
    </location>
</feature>
<sequence length="281" mass="32312">MFGVKDVLYKLGRSLTATEDSLSSTEDSSQNFSKKPNNLKQIKTESNLNFKGNTWNDTDGRDNEMDMLPQVKLIGYLPATKNRLLTVEMCDEIRMLMPTRIQLYNEWTLLYSLEQHGASLHSLYNNVTPSDEDVNRRIGYVIVIKDRHNGIFGAYSNEPLLPHEHKRYYGNGECFLWKLEKVPDVRIGNNKETKENEKDEINQNEDKWQFVGYPYTGVNEFAIYCTSEFLSMGAGDGRYGLWCDGSLLRGVSYPCQTYGNEPLSKEGEKFHIMGLEVWRVG</sequence>
<evidence type="ECO:0000256" key="2">
    <source>
        <dbReference type="ARBA" id="ARBA00009540"/>
    </source>
</evidence>
<dbReference type="EMBL" id="PUHR01000033">
    <property type="protein sequence ID" value="KAG0669793.1"/>
    <property type="molecule type" value="Genomic_DNA"/>
</dbReference>
<dbReference type="PANTHER" id="PTHR23354">
    <property type="entry name" value="NUCLEOLAR PROTEIN 7/ESTROGEN RECEPTOR COACTIVATOR-RELATED"/>
    <property type="match status" value="1"/>
</dbReference>
<comment type="subcellular location">
    <subcellularLocation>
        <location evidence="1">Mitochondrion</location>
    </subcellularLocation>
</comment>
<gene>
    <name evidence="7" type="primary">OXR1</name>
    <name evidence="7" type="ORF">C6P45_003313</name>
</gene>
<evidence type="ECO:0000259" key="6">
    <source>
        <dbReference type="PROSITE" id="PS51886"/>
    </source>
</evidence>
<dbReference type="Proteomes" id="UP000750334">
    <property type="component" value="Unassembled WGS sequence"/>
</dbReference>
<evidence type="ECO:0000313" key="8">
    <source>
        <dbReference type="Proteomes" id="UP000750334"/>
    </source>
</evidence>
<evidence type="ECO:0000313" key="7">
    <source>
        <dbReference type="EMBL" id="KAG0669793.1"/>
    </source>
</evidence>
<comment type="caution">
    <text evidence="7">The sequence shown here is derived from an EMBL/GenBank/DDBJ whole genome shotgun (WGS) entry which is preliminary data.</text>
</comment>
<feature type="domain" description="TLDc" evidence="6">
    <location>
        <begin position="83"/>
        <end position="281"/>
    </location>
</feature>
<reference evidence="7 8" key="1">
    <citation type="submission" date="2020-11" db="EMBL/GenBank/DDBJ databases">
        <title>Kefir isolates.</title>
        <authorList>
            <person name="Marcisauskas S."/>
            <person name="Kim Y."/>
            <person name="Blasche S."/>
        </authorList>
    </citation>
    <scope>NUCLEOTIDE SEQUENCE [LARGE SCALE GENOMIC DNA]</scope>
    <source>
        <strain evidence="7 8">OG2</strain>
    </source>
</reference>
<dbReference type="GO" id="GO:0005739">
    <property type="term" value="C:mitochondrion"/>
    <property type="evidence" value="ECO:0007669"/>
    <property type="project" value="UniProtKB-SubCell"/>
</dbReference>
<dbReference type="PANTHER" id="PTHR23354:SF62">
    <property type="entry name" value="MUSTARD, ISOFORM V"/>
    <property type="match status" value="1"/>
</dbReference>
<dbReference type="GO" id="GO:0005634">
    <property type="term" value="C:nucleus"/>
    <property type="evidence" value="ECO:0007669"/>
    <property type="project" value="TreeGrafter"/>
</dbReference>
<dbReference type="OrthoDB" id="26679at2759"/>
<dbReference type="GO" id="GO:0006979">
    <property type="term" value="P:response to oxidative stress"/>
    <property type="evidence" value="ECO:0007669"/>
    <property type="project" value="TreeGrafter"/>
</dbReference>
<evidence type="ECO:0000256" key="3">
    <source>
        <dbReference type="ARBA" id="ARBA00023128"/>
    </source>
</evidence>
<feature type="region of interest" description="Disordered" evidence="5">
    <location>
        <begin position="19"/>
        <end position="38"/>
    </location>
</feature>
<evidence type="ECO:0000256" key="4">
    <source>
        <dbReference type="ARBA" id="ARBA00040604"/>
    </source>
</evidence>
<protein>
    <recommendedName>
        <fullName evidence="4">Oxidation resistance protein 1</fullName>
    </recommendedName>
</protein>
<comment type="similarity">
    <text evidence="2">Belongs to the OXR1 family.</text>
</comment>
<organism evidence="7 8">
    <name type="scientific">Maudiozyma exigua</name>
    <name type="common">Yeast</name>
    <name type="synonym">Kazachstania exigua</name>
    <dbReference type="NCBI Taxonomy" id="34358"/>
    <lineage>
        <taxon>Eukaryota</taxon>
        <taxon>Fungi</taxon>
        <taxon>Dikarya</taxon>
        <taxon>Ascomycota</taxon>
        <taxon>Saccharomycotina</taxon>
        <taxon>Saccharomycetes</taxon>
        <taxon>Saccharomycetales</taxon>
        <taxon>Saccharomycetaceae</taxon>
        <taxon>Maudiozyma</taxon>
    </lineage>
</organism>
<evidence type="ECO:0000256" key="1">
    <source>
        <dbReference type="ARBA" id="ARBA00004173"/>
    </source>
</evidence>
<proteinExistence type="inferred from homology"/>
<evidence type="ECO:0000256" key="5">
    <source>
        <dbReference type="SAM" id="MobiDB-lite"/>
    </source>
</evidence>
<dbReference type="AlphaFoldDB" id="A0A9P6WBY0"/>
<dbReference type="SMART" id="SM00584">
    <property type="entry name" value="TLDc"/>
    <property type="match status" value="1"/>
</dbReference>
<dbReference type="InterPro" id="IPR006571">
    <property type="entry name" value="TLDc_dom"/>
</dbReference>
<dbReference type="PROSITE" id="PS51886">
    <property type="entry name" value="TLDC"/>
    <property type="match status" value="1"/>
</dbReference>
<accession>A0A9P6WBY0</accession>
<keyword evidence="3" id="KW-0496">Mitochondrion</keyword>
<name>A0A9P6WBY0_MAUEX</name>
<keyword evidence="8" id="KW-1185">Reference proteome</keyword>